<dbReference type="Proteomes" id="UP001150603">
    <property type="component" value="Unassembled WGS sequence"/>
</dbReference>
<comment type="caution">
    <text evidence="1">The sequence shown here is derived from an EMBL/GenBank/DDBJ whole genome shotgun (WGS) entry which is preliminary data.</text>
</comment>
<accession>A0ACC1JF71</accession>
<proteinExistence type="predicted"/>
<reference evidence="1" key="1">
    <citation type="submission" date="2022-07" db="EMBL/GenBank/DDBJ databases">
        <title>Phylogenomic reconstructions and comparative analyses of Kickxellomycotina fungi.</title>
        <authorList>
            <person name="Reynolds N.K."/>
            <person name="Stajich J.E."/>
            <person name="Barry K."/>
            <person name="Grigoriev I.V."/>
            <person name="Crous P."/>
            <person name="Smith M.E."/>
        </authorList>
    </citation>
    <scope>NUCLEOTIDE SEQUENCE</scope>
    <source>
        <strain evidence="1">NRRL 5244</strain>
    </source>
</reference>
<keyword evidence="2" id="KW-1185">Reference proteome</keyword>
<dbReference type="EMBL" id="JANBPW010000343">
    <property type="protein sequence ID" value="KAJ1949859.1"/>
    <property type="molecule type" value="Genomic_DNA"/>
</dbReference>
<name>A0ACC1JF71_9FUNG</name>
<protein>
    <submittedName>
        <fullName evidence="1">Uncharacterized protein</fullName>
    </submittedName>
</protein>
<evidence type="ECO:0000313" key="2">
    <source>
        <dbReference type="Proteomes" id="UP001150603"/>
    </source>
</evidence>
<gene>
    <name evidence="1" type="ORF">FBU59_000955</name>
</gene>
<sequence length="223" mass="25912">MALIIVAYSLPKHSSAFYIHMIEMCSMSHFMRGLVQGVLWLTWVIHGCILFRLRNITASFNENREMAVSVGSVLILLTYNTVILYAYPLYPTMTRTRLSETLLNHLLGTALWWYIMYCPVLMCAFRREKYLSEWKSKLVRDGLQKQYQMTRTDPFADSEIQPDCHPTKIVTIPRAMAAGLNNYDPRMSFSRHSVQEQSRVMGNSLDHQWYSAEDNQHLTTSNT</sequence>
<evidence type="ECO:0000313" key="1">
    <source>
        <dbReference type="EMBL" id="KAJ1949859.1"/>
    </source>
</evidence>
<organism evidence="1 2">
    <name type="scientific">Linderina macrospora</name>
    <dbReference type="NCBI Taxonomy" id="4868"/>
    <lineage>
        <taxon>Eukaryota</taxon>
        <taxon>Fungi</taxon>
        <taxon>Fungi incertae sedis</taxon>
        <taxon>Zoopagomycota</taxon>
        <taxon>Kickxellomycotina</taxon>
        <taxon>Kickxellomycetes</taxon>
        <taxon>Kickxellales</taxon>
        <taxon>Kickxellaceae</taxon>
        <taxon>Linderina</taxon>
    </lineage>
</organism>